<protein>
    <submittedName>
        <fullName evidence="1">Uncharacterized protein</fullName>
    </submittedName>
</protein>
<evidence type="ECO:0000313" key="2">
    <source>
        <dbReference type="Proteomes" id="UP000815325"/>
    </source>
</evidence>
<gene>
    <name evidence="1" type="ORF">DUNSADRAFT_17761</name>
</gene>
<sequence length="170" mass="17357">MVSCFCACTLPTAPSFTDSTCLVQGLHKLSLVALCFASCFISSCLLLGCMISSCSCAHSAAALASCSRPSQSTARCCGCCAMLQPLCFAASSFSTRRKCLTTCSSLPAAAPKWRCSALCNARSSVVTSAVSCCCLLSCSCSAAVSLASGLCSIDRCTVSPTSLLHSADFS</sequence>
<evidence type="ECO:0000313" key="1">
    <source>
        <dbReference type="EMBL" id="KAF5828338.1"/>
    </source>
</evidence>
<organism evidence="1 2">
    <name type="scientific">Dunaliella salina</name>
    <name type="common">Green alga</name>
    <name type="synonym">Protococcus salinus</name>
    <dbReference type="NCBI Taxonomy" id="3046"/>
    <lineage>
        <taxon>Eukaryota</taxon>
        <taxon>Viridiplantae</taxon>
        <taxon>Chlorophyta</taxon>
        <taxon>core chlorophytes</taxon>
        <taxon>Chlorophyceae</taxon>
        <taxon>CS clade</taxon>
        <taxon>Chlamydomonadales</taxon>
        <taxon>Dunaliellaceae</taxon>
        <taxon>Dunaliella</taxon>
    </lineage>
</organism>
<dbReference type="EMBL" id="MU070319">
    <property type="protein sequence ID" value="KAF5828338.1"/>
    <property type="molecule type" value="Genomic_DNA"/>
</dbReference>
<reference evidence="1" key="1">
    <citation type="submission" date="2017-08" db="EMBL/GenBank/DDBJ databases">
        <authorList>
            <person name="Polle J.E."/>
            <person name="Barry K."/>
            <person name="Cushman J."/>
            <person name="Schmutz J."/>
            <person name="Tran D."/>
            <person name="Hathwaick L.T."/>
            <person name="Yim W.C."/>
            <person name="Jenkins J."/>
            <person name="Mckie-Krisberg Z.M."/>
            <person name="Prochnik S."/>
            <person name="Lindquist E."/>
            <person name="Dockter R.B."/>
            <person name="Adam C."/>
            <person name="Molina H."/>
            <person name="Bunkerborg J."/>
            <person name="Jin E."/>
            <person name="Buchheim M."/>
            <person name="Magnuson J."/>
        </authorList>
    </citation>
    <scope>NUCLEOTIDE SEQUENCE</scope>
    <source>
        <strain evidence="1">CCAP 19/18</strain>
    </source>
</reference>
<keyword evidence="2" id="KW-1185">Reference proteome</keyword>
<name>A0ABQ7G150_DUNSA</name>
<comment type="caution">
    <text evidence="1">The sequence shown here is derived from an EMBL/GenBank/DDBJ whole genome shotgun (WGS) entry which is preliminary data.</text>
</comment>
<accession>A0ABQ7G150</accession>
<proteinExistence type="predicted"/>
<dbReference type="Proteomes" id="UP000815325">
    <property type="component" value="Unassembled WGS sequence"/>
</dbReference>